<gene>
    <name evidence="3" type="ORF">DFR41_105206</name>
</gene>
<evidence type="ECO:0000313" key="3">
    <source>
        <dbReference type="EMBL" id="RDI24291.1"/>
    </source>
</evidence>
<dbReference type="PIRSF" id="PIRSF016919">
    <property type="entry name" value="HupE_UreJ"/>
    <property type="match status" value="1"/>
</dbReference>
<proteinExistence type="predicted"/>
<keyword evidence="1" id="KW-1133">Transmembrane helix</keyword>
<dbReference type="OrthoDB" id="9808192at2"/>
<organism evidence="3 4">
    <name type="scientific">Pseudacidovorax intermedius</name>
    <dbReference type="NCBI Taxonomy" id="433924"/>
    <lineage>
        <taxon>Bacteria</taxon>
        <taxon>Pseudomonadati</taxon>
        <taxon>Pseudomonadota</taxon>
        <taxon>Betaproteobacteria</taxon>
        <taxon>Burkholderiales</taxon>
        <taxon>Comamonadaceae</taxon>
        <taxon>Pseudacidovorax</taxon>
    </lineage>
</organism>
<dbReference type="EMBL" id="QQAV01000005">
    <property type="protein sequence ID" value="RDI24291.1"/>
    <property type="molecule type" value="Genomic_DNA"/>
</dbReference>
<dbReference type="RefSeq" id="WP_114803275.1">
    <property type="nucleotide sequence ID" value="NZ_QQAV01000005.1"/>
</dbReference>
<evidence type="ECO:0000313" key="4">
    <source>
        <dbReference type="Proteomes" id="UP000255265"/>
    </source>
</evidence>
<name>A0A370FE21_9BURK</name>
<keyword evidence="4" id="KW-1185">Reference proteome</keyword>
<reference evidence="3 4" key="1">
    <citation type="submission" date="2018-07" db="EMBL/GenBank/DDBJ databases">
        <title>Genomic Encyclopedia of Type Strains, Phase IV (KMG-IV): sequencing the most valuable type-strain genomes for metagenomic binning, comparative biology and taxonomic classification.</title>
        <authorList>
            <person name="Goeker M."/>
        </authorList>
    </citation>
    <scope>NUCLEOTIDE SEQUENCE [LARGE SCALE GENOMIC DNA]</scope>
    <source>
        <strain evidence="3 4">DSM 21352</strain>
    </source>
</reference>
<feature type="chain" id="PRO_5016893100" evidence="2">
    <location>
        <begin position="27"/>
        <end position="202"/>
    </location>
</feature>
<feature type="signal peptide" evidence="2">
    <location>
        <begin position="1"/>
        <end position="26"/>
    </location>
</feature>
<evidence type="ECO:0000256" key="1">
    <source>
        <dbReference type="SAM" id="Phobius"/>
    </source>
</evidence>
<keyword evidence="1" id="KW-0812">Transmembrane</keyword>
<dbReference type="Pfam" id="PF04955">
    <property type="entry name" value="HupE_UreJ"/>
    <property type="match status" value="1"/>
</dbReference>
<comment type="caution">
    <text evidence="3">The sequence shown here is derived from an EMBL/GenBank/DDBJ whole genome shotgun (WGS) entry which is preliminary data.</text>
</comment>
<feature type="transmembrane region" description="Helical" evidence="1">
    <location>
        <begin position="120"/>
        <end position="138"/>
    </location>
</feature>
<feature type="transmembrane region" description="Helical" evidence="1">
    <location>
        <begin position="181"/>
        <end position="200"/>
    </location>
</feature>
<protein>
    <submittedName>
        <fullName evidence="3">Urease accessory protein</fullName>
    </submittedName>
</protein>
<feature type="transmembrane region" description="Helical" evidence="1">
    <location>
        <begin position="42"/>
        <end position="62"/>
    </location>
</feature>
<dbReference type="Proteomes" id="UP000255265">
    <property type="component" value="Unassembled WGS sequence"/>
</dbReference>
<sequence>MQRSNTKACRGGLAVLALLAAGAAQAHPGHGTESFVDGLAHPFSGFDHLLAMLAVGLWSAAALPAGRRLAGPAVFLAMLLVGAALPQFGVQLPGVEVGVALSVVALGALMIAARSTTLQLPIPAGLALVGLAALLHGMAHGAELRAGHSFAGYAIGFMTASALLHGAGLAAGSWLQAGRGWAWRTAAGLMGLSGLVLLAGRL</sequence>
<dbReference type="AlphaFoldDB" id="A0A370FE21"/>
<keyword evidence="1" id="KW-0472">Membrane</keyword>
<feature type="transmembrane region" description="Helical" evidence="1">
    <location>
        <begin position="150"/>
        <end position="169"/>
    </location>
</feature>
<keyword evidence="2" id="KW-0732">Signal</keyword>
<evidence type="ECO:0000256" key="2">
    <source>
        <dbReference type="SAM" id="SignalP"/>
    </source>
</evidence>
<dbReference type="InterPro" id="IPR007038">
    <property type="entry name" value="HupE_UreJ"/>
</dbReference>
<accession>A0A370FE21</accession>
<feature type="transmembrane region" description="Helical" evidence="1">
    <location>
        <begin position="69"/>
        <end position="88"/>
    </location>
</feature>